<keyword evidence="5 11" id="KW-0285">Flavoprotein</keyword>
<evidence type="ECO:0000256" key="7">
    <source>
        <dbReference type="ARBA" id="ARBA00023002"/>
    </source>
</evidence>
<comment type="function">
    <text evidence="1 11">Catalyzes the 6-electron oxidation of protoporphyrinogen-IX to form protoporphyrin-IX.</text>
</comment>
<sequence>MAKSIAILGSGISGLSTAYYLIEKSIQNGVRIGKIYLLEQQSRVGGWLQSKPIPNTDGEHFELGPRTISLNSYAGINVLSLVNSIGLADQVRWVSKHSKSFKRRYVVIDGQLRLLPSSLSDLFIRRPPFKPFFYYLLNDLRQPPVKIDDPITDDISVDNFFRQRFGEDIARYLINPLCMGITGGDSRSLSMRSIFASLFQKEQTYGSIVKSMFKKEDIFRDLRHDHLVSRSIDEKWAVFSFRQGIETLPKRLSSLLAENYPTQVELILDTKVEGIEFPSSDKCVINVVHKQRGSVADKIKVDHCFSSIPAIHLGSLIEKDQLKSTLLSIKTVHMAVVCMKFDSEIIPSDMGFGFLVPASENSNILGVTFDSCIFPERQTKLTVMLGGYMFEKLFGHPDQVDHQRIIDISRQALKTYMKIDDEPSQVHVAIHSDCIPQYTVGHQRRLRKIEQEIQNLPLSLLGASYYGFSVPDTILNAKREAMNWLRHQI</sequence>
<dbReference type="Proteomes" id="UP000194236">
    <property type="component" value="Unassembled WGS sequence"/>
</dbReference>
<comment type="cofactor">
    <cofactor evidence="11">
        <name>FAD</name>
        <dbReference type="ChEBI" id="CHEBI:57692"/>
    </cofactor>
    <text evidence="11">Binds 1 FAD per subunit.</text>
</comment>
<evidence type="ECO:0000256" key="2">
    <source>
        <dbReference type="ARBA" id="ARBA00005073"/>
    </source>
</evidence>
<keyword evidence="9 11" id="KW-0627">Porphyrin biosynthesis</keyword>
<protein>
    <recommendedName>
        <fullName evidence="4 11">Protoporphyrinogen oxidase</fullName>
        <ecNumber evidence="4 11">1.3.3.4</ecNumber>
    </recommendedName>
</protein>
<comment type="pathway">
    <text evidence="2 11">Porphyrin-containing compound metabolism; protoporphyrin-IX biosynthesis; protoporphyrin-IX from protoporphyrinogen-IX: step 1/1.</text>
</comment>
<dbReference type="SUPFAM" id="SSF54373">
    <property type="entry name" value="FAD-linked reductases, C-terminal domain"/>
    <property type="match status" value="1"/>
</dbReference>
<dbReference type="SUPFAM" id="SSF51905">
    <property type="entry name" value="FAD/NAD(P)-binding domain"/>
    <property type="match status" value="1"/>
</dbReference>
<dbReference type="PANTHER" id="PTHR42923">
    <property type="entry name" value="PROTOPORPHYRINOGEN OXIDASE"/>
    <property type="match status" value="1"/>
</dbReference>
<accession>A0A1Y3BHC1</accession>
<dbReference type="OrthoDB" id="419752at2759"/>
<evidence type="ECO:0000256" key="10">
    <source>
        <dbReference type="ARBA" id="ARBA00047554"/>
    </source>
</evidence>
<comment type="catalytic activity">
    <reaction evidence="10 11">
        <text>protoporphyrinogen IX + 3 O2 = protoporphyrin IX + 3 H2O2</text>
        <dbReference type="Rhea" id="RHEA:25576"/>
        <dbReference type="ChEBI" id="CHEBI:15379"/>
        <dbReference type="ChEBI" id="CHEBI:16240"/>
        <dbReference type="ChEBI" id="CHEBI:57306"/>
        <dbReference type="ChEBI" id="CHEBI:57307"/>
        <dbReference type="EC" id="1.3.3.4"/>
    </reaction>
</comment>
<dbReference type="AlphaFoldDB" id="A0A1Y3BHC1"/>
<evidence type="ECO:0000256" key="11">
    <source>
        <dbReference type="RuleBase" id="RU367069"/>
    </source>
</evidence>
<keyword evidence="7 11" id="KW-0560">Oxidoreductase</keyword>
<proteinExistence type="inferred from homology"/>
<evidence type="ECO:0000256" key="5">
    <source>
        <dbReference type="ARBA" id="ARBA00022630"/>
    </source>
</evidence>
<comment type="similarity">
    <text evidence="3 11">Belongs to the protoporphyrinogen/coproporphyrinogen oxidase family. Protoporphyrinogen oxidase subfamily.</text>
</comment>
<dbReference type="NCBIfam" id="TIGR00562">
    <property type="entry name" value="proto_IX_ox"/>
    <property type="match status" value="1"/>
</dbReference>
<evidence type="ECO:0000256" key="1">
    <source>
        <dbReference type="ARBA" id="ARBA00002600"/>
    </source>
</evidence>
<dbReference type="UniPathway" id="UPA00251">
    <property type="reaction ID" value="UER00324"/>
</dbReference>
<gene>
    <name evidence="13" type="ORF">BLA29_001994</name>
</gene>
<name>A0A1Y3BHC1_EURMA</name>
<keyword evidence="14" id="KW-1185">Reference proteome</keyword>
<comment type="subcellular location">
    <subcellularLocation>
        <location evidence="11">Mitochondrion inner membrane</location>
    </subcellularLocation>
</comment>
<evidence type="ECO:0000313" key="13">
    <source>
        <dbReference type="EMBL" id="OTF80321.1"/>
    </source>
</evidence>
<dbReference type="InterPro" id="IPR004572">
    <property type="entry name" value="Protoporphyrinogen_oxidase"/>
</dbReference>
<dbReference type="InterPro" id="IPR002937">
    <property type="entry name" value="Amino_oxidase"/>
</dbReference>
<dbReference type="Pfam" id="PF01593">
    <property type="entry name" value="Amino_oxidase"/>
    <property type="match status" value="1"/>
</dbReference>
<evidence type="ECO:0000256" key="4">
    <source>
        <dbReference type="ARBA" id="ARBA00012867"/>
    </source>
</evidence>
<dbReference type="InterPro" id="IPR036188">
    <property type="entry name" value="FAD/NAD-bd_sf"/>
</dbReference>
<evidence type="ECO:0000256" key="8">
    <source>
        <dbReference type="ARBA" id="ARBA00023133"/>
    </source>
</evidence>
<dbReference type="GO" id="GO:0005743">
    <property type="term" value="C:mitochondrial inner membrane"/>
    <property type="evidence" value="ECO:0007669"/>
    <property type="project" value="UniProtKB-SubCell"/>
</dbReference>
<evidence type="ECO:0000256" key="6">
    <source>
        <dbReference type="ARBA" id="ARBA00022827"/>
    </source>
</evidence>
<dbReference type="InterPro" id="IPR050464">
    <property type="entry name" value="Zeta_carotene_desat/Oxidored"/>
</dbReference>
<organism evidence="13 14">
    <name type="scientific">Euroglyphus maynei</name>
    <name type="common">Mayne's house dust mite</name>
    <dbReference type="NCBI Taxonomy" id="6958"/>
    <lineage>
        <taxon>Eukaryota</taxon>
        <taxon>Metazoa</taxon>
        <taxon>Ecdysozoa</taxon>
        <taxon>Arthropoda</taxon>
        <taxon>Chelicerata</taxon>
        <taxon>Arachnida</taxon>
        <taxon>Acari</taxon>
        <taxon>Acariformes</taxon>
        <taxon>Sarcoptiformes</taxon>
        <taxon>Astigmata</taxon>
        <taxon>Psoroptidia</taxon>
        <taxon>Analgoidea</taxon>
        <taxon>Pyroglyphidae</taxon>
        <taxon>Pyroglyphinae</taxon>
        <taxon>Euroglyphus</taxon>
    </lineage>
</organism>
<dbReference type="EC" id="1.3.3.4" evidence="4 11"/>
<evidence type="ECO:0000256" key="9">
    <source>
        <dbReference type="ARBA" id="ARBA00023244"/>
    </source>
</evidence>
<dbReference type="GO" id="GO:0004729">
    <property type="term" value="F:oxygen-dependent protoporphyrinogen oxidase activity"/>
    <property type="evidence" value="ECO:0007669"/>
    <property type="project" value="UniProtKB-UniRule"/>
</dbReference>
<evidence type="ECO:0000256" key="3">
    <source>
        <dbReference type="ARBA" id="ARBA00010551"/>
    </source>
</evidence>
<dbReference type="EMBL" id="MUJZ01018809">
    <property type="protein sequence ID" value="OTF80321.1"/>
    <property type="molecule type" value="Genomic_DNA"/>
</dbReference>
<keyword evidence="8 11" id="KW-0350">Heme biosynthesis</keyword>
<comment type="caution">
    <text evidence="13">The sequence shown here is derived from an EMBL/GenBank/DDBJ whole genome shotgun (WGS) entry which is preliminary data.</text>
</comment>
<feature type="domain" description="Amine oxidase" evidence="12">
    <location>
        <begin position="12"/>
        <end position="481"/>
    </location>
</feature>
<keyword evidence="6 11" id="KW-0274">FAD</keyword>
<evidence type="ECO:0000313" key="14">
    <source>
        <dbReference type="Proteomes" id="UP000194236"/>
    </source>
</evidence>
<reference evidence="13 14" key="1">
    <citation type="submission" date="2017-03" db="EMBL/GenBank/DDBJ databases">
        <title>Genome Survey of Euroglyphus maynei.</title>
        <authorList>
            <person name="Arlian L.G."/>
            <person name="Morgan M.S."/>
            <person name="Rider S.D."/>
        </authorList>
    </citation>
    <scope>NUCLEOTIDE SEQUENCE [LARGE SCALE GENOMIC DNA]</scope>
    <source>
        <strain evidence="13">Arlian Lab</strain>
        <tissue evidence="13">Whole body</tissue>
    </source>
</reference>
<dbReference type="GO" id="GO:0006782">
    <property type="term" value="P:protoporphyrinogen IX biosynthetic process"/>
    <property type="evidence" value="ECO:0007669"/>
    <property type="project" value="UniProtKB-UniRule"/>
</dbReference>
<evidence type="ECO:0000259" key="12">
    <source>
        <dbReference type="Pfam" id="PF01593"/>
    </source>
</evidence>
<dbReference type="Gene3D" id="3.50.50.60">
    <property type="entry name" value="FAD/NAD(P)-binding domain"/>
    <property type="match status" value="1"/>
</dbReference>
<dbReference type="PANTHER" id="PTHR42923:SF3">
    <property type="entry name" value="PROTOPORPHYRINOGEN OXIDASE"/>
    <property type="match status" value="1"/>
</dbReference>